<evidence type="ECO:0000256" key="8">
    <source>
        <dbReference type="ARBA" id="ARBA00022475"/>
    </source>
</evidence>
<comment type="subcellular location">
    <subcellularLocation>
        <location evidence="2">Cell membrane</location>
        <topology evidence="2">Multi-pass membrane protein</topology>
    </subcellularLocation>
</comment>
<dbReference type="Proteomes" id="UP001198862">
    <property type="component" value="Unassembled WGS sequence"/>
</dbReference>
<feature type="transmembrane region" description="Helical" evidence="24">
    <location>
        <begin position="7"/>
        <end position="28"/>
    </location>
</feature>
<keyword evidence="11 24" id="KW-0812">Transmembrane</keyword>
<keyword evidence="13 24" id="KW-1133">Transmembrane helix</keyword>
<feature type="transmembrane region" description="Helical" evidence="24">
    <location>
        <begin position="58"/>
        <end position="77"/>
    </location>
</feature>
<evidence type="ECO:0000256" key="4">
    <source>
        <dbReference type="ARBA" id="ARBA00005189"/>
    </source>
</evidence>
<evidence type="ECO:0000256" key="7">
    <source>
        <dbReference type="ARBA" id="ARBA00019373"/>
    </source>
</evidence>
<evidence type="ECO:0000256" key="10">
    <source>
        <dbReference type="ARBA" id="ARBA00022679"/>
    </source>
</evidence>
<evidence type="ECO:0000256" key="20">
    <source>
        <dbReference type="ARBA" id="ARBA00032253"/>
    </source>
</evidence>
<evidence type="ECO:0000256" key="16">
    <source>
        <dbReference type="ARBA" id="ARBA00023209"/>
    </source>
</evidence>
<organism evidence="25 26">
    <name type="scientific">Reyranella aquatilis</name>
    <dbReference type="NCBI Taxonomy" id="2035356"/>
    <lineage>
        <taxon>Bacteria</taxon>
        <taxon>Pseudomonadati</taxon>
        <taxon>Pseudomonadota</taxon>
        <taxon>Alphaproteobacteria</taxon>
        <taxon>Hyphomicrobiales</taxon>
        <taxon>Reyranellaceae</taxon>
        <taxon>Reyranella</taxon>
    </lineage>
</organism>
<evidence type="ECO:0000313" key="26">
    <source>
        <dbReference type="Proteomes" id="UP001198862"/>
    </source>
</evidence>
<name>A0ABS8KN53_9HYPH</name>
<evidence type="ECO:0000256" key="23">
    <source>
        <dbReference type="ARBA" id="ARBA00033406"/>
    </source>
</evidence>
<evidence type="ECO:0000256" key="1">
    <source>
        <dbReference type="ARBA" id="ARBA00001698"/>
    </source>
</evidence>
<comment type="caution">
    <text evidence="25">The sequence shown here is derived from an EMBL/GenBank/DDBJ whole genome shotgun (WGS) entry which is preliminary data.</text>
</comment>
<keyword evidence="17" id="KW-1208">Phospholipid metabolism</keyword>
<feature type="transmembrane region" description="Helical" evidence="24">
    <location>
        <begin position="128"/>
        <end position="146"/>
    </location>
</feature>
<comment type="catalytic activity">
    <reaction evidence="1">
        <text>a 1,2-diacyl-sn-glycero-3-phosphate + CTP + H(+) = a CDP-1,2-diacyl-sn-glycerol + diphosphate</text>
        <dbReference type="Rhea" id="RHEA:16229"/>
        <dbReference type="ChEBI" id="CHEBI:15378"/>
        <dbReference type="ChEBI" id="CHEBI:33019"/>
        <dbReference type="ChEBI" id="CHEBI:37563"/>
        <dbReference type="ChEBI" id="CHEBI:58332"/>
        <dbReference type="ChEBI" id="CHEBI:58608"/>
        <dbReference type="EC" id="2.7.7.41"/>
    </reaction>
</comment>
<dbReference type="EMBL" id="JAJISD010000001">
    <property type="protein sequence ID" value="MCC8427491.1"/>
    <property type="molecule type" value="Genomic_DNA"/>
</dbReference>
<dbReference type="PANTHER" id="PTHR46382">
    <property type="entry name" value="PHOSPHATIDATE CYTIDYLYLTRANSFERASE"/>
    <property type="match status" value="1"/>
</dbReference>
<evidence type="ECO:0000256" key="12">
    <source>
        <dbReference type="ARBA" id="ARBA00022695"/>
    </source>
</evidence>
<evidence type="ECO:0000256" key="21">
    <source>
        <dbReference type="ARBA" id="ARBA00032396"/>
    </source>
</evidence>
<keyword evidence="14" id="KW-0443">Lipid metabolism</keyword>
<reference evidence="25 26" key="1">
    <citation type="submission" date="2021-11" db="EMBL/GenBank/DDBJ databases">
        <authorList>
            <person name="Lee D.-H."/>
            <person name="Kim S.-B."/>
        </authorList>
    </citation>
    <scope>NUCLEOTIDE SEQUENCE [LARGE SCALE GENOMIC DNA]</scope>
    <source>
        <strain evidence="25 26">KCTC 52223</strain>
    </source>
</reference>
<evidence type="ECO:0000256" key="13">
    <source>
        <dbReference type="ARBA" id="ARBA00022989"/>
    </source>
</evidence>
<keyword evidence="15 24" id="KW-0472">Membrane</keyword>
<comment type="pathway">
    <text evidence="4">Lipid metabolism.</text>
</comment>
<evidence type="ECO:0000256" key="2">
    <source>
        <dbReference type="ARBA" id="ARBA00004651"/>
    </source>
</evidence>
<comment type="pathway">
    <text evidence="3">Phospholipid metabolism; CDP-diacylglycerol biosynthesis; CDP-diacylglycerol from sn-glycerol 3-phosphate: step 3/3.</text>
</comment>
<comment type="similarity">
    <text evidence="5">Belongs to the CDS family.</text>
</comment>
<evidence type="ECO:0000256" key="17">
    <source>
        <dbReference type="ARBA" id="ARBA00023264"/>
    </source>
</evidence>
<keyword evidence="26" id="KW-1185">Reference proteome</keyword>
<dbReference type="Pfam" id="PF01148">
    <property type="entry name" value="CTP_transf_1"/>
    <property type="match status" value="1"/>
</dbReference>
<dbReference type="PANTHER" id="PTHR46382:SF1">
    <property type="entry name" value="PHOSPHATIDATE CYTIDYLYLTRANSFERASE"/>
    <property type="match status" value="1"/>
</dbReference>
<keyword evidence="10" id="KW-0808">Transferase</keyword>
<feature type="transmembrane region" description="Helical" evidence="24">
    <location>
        <begin position="89"/>
        <end position="107"/>
    </location>
</feature>
<evidence type="ECO:0000256" key="18">
    <source>
        <dbReference type="ARBA" id="ARBA00029893"/>
    </source>
</evidence>
<evidence type="ECO:0000256" key="9">
    <source>
        <dbReference type="ARBA" id="ARBA00022516"/>
    </source>
</evidence>
<keyword evidence="16" id="KW-0594">Phospholipid biosynthesis</keyword>
<protein>
    <recommendedName>
        <fullName evidence="7">Phosphatidate cytidylyltransferase</fullName>
        <ecNumber evidence="6">2.7.7.41</ecNumber>
    </recommendedName>
    <alternativeName>
        <fullName evidence="20">CDP-DAG synthase</fullName>
    </alternativeName>
    <alternativeName>
        <fullName evidence="22">CDP-DG synthase</fullName>
    </alternativeName>
    <alternativeName>
        <fullName evidence="18">CDP-diacylglycerol synthase</fullName>
    </alternativeName>
    <alternativeName>
        <fullName evidence="21">CDP-diglyceride pyrophosphorylase</fullName>
    </alternativeName>
    <alternativeName>
        <fullName evidence="23">CDP-diglyceride synthase</fullName>
    </alternativeName>
    <alternativeName>
        <fullName evidence="19">CTP:phosphatidate cytidylyltransferase</fullName>
    </alternativeName>
</protein>
<evidence type="ECO:0000256" key="22">
    <source>
        <dbReference type="ARBA" id="ARBA00032743"/>
    </source>
</evidence>
<evidence type="ECO:0000256" key="15">
    <source>
        <dbReference type="ARBA" id="ARBA00023136"/>
    </source>
</evidence>
<dbReference type="RefSeq" id="WP_230548722.1">
    <property type="nucleotide sequence ID" value="NZ_JAJISD010000001.1"/>
</dbReference>
<dbReference type="EC" id="2.7.7.41" evidence="6"/>
<evidence type="ECO:0000256" key="6">
    <source>
        <dbReference type="ARBA" id="ARBA00012487"/>
    </source>
</evidence>
<evidence type="ECO:0000256" key="3">
    <source>
        <dbReference type="ARBA" id="ARBA00005119"/>
    </source>
</evidence>
<keyword evidence="9" id="KW-0444">Lipid biosynthesis</keyword>
<keyword evidence="12 25" id="KW-0548">Nucleotidyltransferase</keyword>
<evidence type="ECO:0000313" key="25">
    <source>
        <dbReference type="EMBL" id="MCC8427491.1"/>
    </source>
</evidence>
<evidence type="ECO:0000256" key="5">
    <source>
        <dbReference type="ARBA" id="ARBA00010185"/>
    </source>
</evidence>
<evidence type="ECO:0000256" key="19">
    <source>
        <dbReference type="ARBA" id="ARBA00031825"/>
    </source>
</evidence>
<evidence type="ECO:0000256" key="11">
    <source>
        <dbReference type="ARBA" id="ARBA00022692"/>
    </source>
</evidence>
<gene>
    <name evidence="25" type="ORF">LJ725_00830</name>
</gene>
<keyword evidence="8" id="KW-1003">Cell membrane</keyword>
<evidence type="ECO:0000256" key="24">
    <source>
        <dbReference type="SAM" id="Phobius"/>
    </source>
</evidence>
<dbReference type="GO" id="GO:0016779">
    <property type="term" value="F:nucleotidyltransferase activity"/>
    <property type="evidence" value="ECO:0007669"/>
    <property type="project" value="UniProtKB-KW"/>
</dbReference>
<evidence type="ECO:0000256" key="14">
    <source>
        <dbReference type="ARBA" id="ARBA00023098"/>
    </source>
</evidence>
<feature type="transmembrane region" description="Helical" evidence="24">
    <location>
        <begin position="34"/>
        <end position="51"/>
    </location>
</feature>
<sequence>MPRGGRFAGLLVRALSALVLGPLLLAAVWYGFPWIDLIAALAAPVMIFEWTRLTRGAPVLRLLAWTYGLAALVALLWLRHQPSFGRETILWVLVCIWATDIGAYFVGRTAGGAKLAPRISPGKTWSGLIGGMAWAAVASAATGYAFGLGETLHLAIAGAALAVIGQAGDLLESAAKRRAGVKDSGRLIPGHGGLLDRIDGLMAVLVAVAAARLVLGDSWPWA</sequence>
<proteinExistence type="inferred from homology"/>
<accession>A0ABS8KN53</accession>